<proteinExistence type="predicted"/>
<dbReference type="InterPro" id="IPR036249">
    <property type="entry name" value="Thioredoxin-like_sf"/>
</dbReference>
<dbReference type="Pfam" id="PF14595">
    <property type="entry name" value="Thioredoxin_9"/>
    <property type="match status" value="1"/>
</dbReference>
<gene>
    <name evidence="1" type="ORF">ACFFH4_08900</name>
</gene>
<comment type="caution">
    <text evidence="1">The sequence shown here is derived from an EMBL/GenBank/DDBJ whole genome shotgun (WGS) entry which is preliminary data.</text>
</comment>
<protein>
    <submittedName>
        <fullName evidence="1">Thioredoxin family protein</fullName>
    </submittedName>
</protein>
<dbReference type="Proteomes" id="UP001589833">
    <property type="component" value="Unassembled WGS sequence"/>
</dbReference>
<dbReference type="SUPFAM" id="SSF52833">
    <property type="entry name" value="Thioredoxin-like"/>
    <property type="match status" value="1"/>
</dbReference>
<dbReference type="EMBL" id="JBHLTR010000011">
    <property type="protein sequence ID" value="MFC0559168.1"/>
    <property type="molecule type" value="Genomic_DNA"/>
</dbReference>
<name>A0ABV6NEL8_9BACI</name>
<accession>A0ABV6NEL8</accession>
<dbReference type="RefSeq" id="WP_390186247.1">
    <property type="nucleotide sequence ID" value="NZ_JAQQWT010000016.1"/>
</dbReference>
<keyword evidence="2" id="KW-1185">Reference proteome</keyword>
<sequence>MKEKNLRMVSLTADWCGDAALCVPIMQRIAELASIETRFLIRDENLELMDQYLTNGTARSIPIFILTNELGDELAVWGPRSPEVQQWVTEHKTKLPEQGAPDFAEKQKEMFAAFKKTITTDPAVWTSVIRDIRNRFETHLS</sequence>
<evidence type="ECO:0000313" key="2">
    <source>
        <dbReference type="Proteomes" id="UP001589833"/>
    </source>
</evidence>
<reference evidence="1 2" key="1">
    <citation type="submission" date="2024-09" db="EMBL/GenBank/DDBJ databases">
        <authorList>
            <person name="Sun Q."/>
            <person name="Mori K."/>
        </authorList>
    </citation>
    <scope>NUCLEOTIDE SEQUENCE [LARGE SCALE GENOMIC DNA]</scope>
    <source>
        <strain evidence="1 2">NCAIM B.02301</strain>
    </source>
</reference>
<organism evidence="1 2">
    <name type="scientific">Halalkalibacter alkalisediminis</name>
    <dbReference type="NCBI Taxonomy" id="935616"/>
    <lineage>
        <taxon>Bacteria</taxon>
        <taxon>Bacillati</taxon>
        <taxon>Bacillota</taxon>
        <taxon>Bacilli</taxon>
        <taxon>Bacillales</taxon>
        <taxon>Bacillaceae</taxon>
        <taxon>Halalkalibacter</taxon>
    </lineage>
</organism>
<evidence type="ECO:0000313" key="1">
    <source>
        <dbReference type="EMBL" id="MFC0559168.1"/>
    </source>
</evidence>
<dbReference type="Gene3D" id="3.40.30.10">
    <property type="entry name" value="Glutaredoxin"/>
    <property type="match status" value="1"/>
</dbReference>